<feature type="region of interest" description="Disordered" evidence="1">
    <location>
        <begin position="216"/>
        <end position="293"/>
    </location>
</feature>
<feature type="compositionally biased region" description="Acidic residues" evidence="1">
    <location>
        <begin position="239"/>
        <end position="249"/>
    </location>
</feature>
<dbReference type="InParanoid" id="A0A409YGA0"/>
<feature type="non-terminal residue" evidence="2">
    <location>
        <position position="1"/>
    </location>
</feature>
<name>A0A409YGA0_9AGAR</name>
<feature type="region of interest" description="Disordered" evidence="1">
    <location>
        <begin position="1"/>
        <end position="50"/>
    </location>
</feature>
<dbReference type="EMBL" id="NHYE01000877">
    <property type="protein sequence ID" value="PPR02047.1"/>
    <property type="molecule type" value="Genomic_DNA"/>
</dbReference>
<evidence type="ECO:0000256" key="1">
    <source>
        <dbReference type="SAM" id="MobiDB-lite"/>
    </source>
</evidence>
<accession>A0A409YGA0</accession>
<reference evidence="2 3" key="1">
    <citation type="journal article" date="2018" name="Evol. Lett.">
        <title>Horizontal gene cluster transfer increased hallucinogenic mushroom diversity.</title>
        <authorList>
            <person name="Reynolds H.T."/>
            <person name="Vijayakumar V."/>
            <person name="Gluck-Thaler E."/>
            <person name="Korotkin H.B."/>
            <person name="Matheny P.B."/>
            <person name="Slot J.C."/>
        </authorList>
    </citation>
    <scope>NUCLEOTIDE SEQUENCE [LARGE SCALE GENOMIC DNA]</scope>
    <source>
        <strain evidence="2 3">SRW20</strain>
    </source>
</reference>
<dbReference type="Proteomes" id="UP000284706">
    <property type="component" value="Unassembled WGS sequence"/>
</dbReference>
<evidence type="ECO:0000313" key="2">
    <source>
        <dbReference type="EMBL" id="PPR02047.1"/>
    </source>
</evidence>
<feature type="compositionally biased region" description="Low complexity" evidence="1">
    <location>
        <begin position="266"/>
        <end position="275"/>
    </location>
</feature>
<gene>
    <name evidence="2" type="ORF">CVT26_008725</name>
</gene>
<organism evidence="2 3">
    <name type="scientific">Gymnopilus dilepis</name>
    <dbReference type="NCBI Taxonomy" id="231916"/>
    <lineage>
        <taxon>Eukaryota</taxon>
        <taxon>Fungi</taxon>
        <taxon>Dikarya</taxon>
        <taxon>Basidiomycota</taxon>
        <taxon>Agaricomycotina</taxon>
        <taxon>Agaricomycetes</taxon>
        <taxon>Agaricomycetidae</taxon>
        <taxon>Agaricales</taxon>
        <taxon>Agaricineae</taxon>
        <taxon>Hymenogastraceae</taxon>
        <taxon>Gymnopilus</taxon>
    </lineage>
</organism>
<sequence length="337" mass="37033">VGPTHIPFNPASKILQSQFTKQTNQPYKKRKGSSSGSSSNKRSKSQSSGKKIVKLKLAIYPKGSVFVNETSSVPQPRPKGYSYLVLHGYMRSLELREDATTLEIDAAIRDAFTDIQGRLEYPLDGWRLLMKIDGDQGESGRLRFYRQGSEVTWFHIDNAKVMHRQPQYSKTIFIALSPGAQDLPIESDFLTGVADPGDTMADGVTEDNVEEAEENLAGASESDFLTGVADPGDTMADGVTEDNVEEAEENLAGASEDKPNVPPPSSSSVPQSRADPPVRDDPPPAASSSISESEVIKKLYRLSVNICQPKKPQKWWPTKVPSSYRCAHESIGTVRRY</sequence>
<comment type="caution">
    <text evidence="2">The sequence shown here is derived from an EMBL/GenBank/DDBJ whole genome shotgun (WGS) entry which is preliminary data.</text>
</comment>
<keyword evidence="3" id="KW-1185">Reference proteome</keyword>
<evidence type="ECO:0000313" key="3">
    <source>
        <dbReference type="Proteomes" id="UP000284706"/>
    </source>
</evidence>
<feature type="compositionally biased region" description="Polar residues" evidence="1">
    <location>
        <begin position="14"/>
        <end position="26"/>
    </location>
</feature>
<dbReference type="AlphaFoldDB" id="A0A409YGA0"/>
<proteinExistence type="predicted"/>
<protein>
    <submittedName>
        <fullName evidence="2">Uncharacterized protein</fullName>
    </submittedName>
</protein>
<feature type="compositionally biased region" description="Low complexity" evidence="1">
    <location>
        <begin position="33"/>
        <end position="50"/>
    </location>
</feature>